<evidence type="ECO:0000256" key="1">
    <source>
        <dbReference type="SAM" id="MobiDB-lite"/>
    </source>
</evidence>
<dbReference type="EMBL" id="CP119903">
    <property type="protein sequence ID" value="WFD23551.1"/>
    <property type="molecule type" value="Genomic_DNA"/>
</dbReference>
<dbReference type="AlphaFoldDB" id="A0AAF0EIU6"/>
<organism evidence="3 4">
    <name type="scientific">Malassezia equina</name>
    <dbReference type="NCBI Taxonomy" id="1381935"/>
    <lineage>
        <taxon>Eukaryota</taxon>
        <taxon>Fungi</taxon>
        <taxon>Dikarya</taxon>
        <taxon>Basidiomycota</taxon>
        <taxon>Ustilaginomycotina</taxon>
        <taxon>Malasseziomycetes</taxon>
        <taxon>Malasseziales</taxon>
        <taxon>Malasseziaceae</taxon>
        <taxon>Malassezia</taxon>
    </lineage>
</organism>
<evidence type="ECO:0000313" key="3">
    <source>
        <dbReference type="EMBL" id="WFD23551.1"/>
    </source>
</evidence>
<gene>
    <name evidence="3" type="ORF">MEQU1_002244</name>
</gene>
<accession>A0AAF0EIU6</accession>
<sequence length="234" mass="24812">MVNASNDGSSLSGGAIAGIAIGAFVGLALIALLAYLLSRWKPSGRTEQGMATTPTLAAEPPSRQAPATEPPVTEPTTYAAQDATYMSPAPALSPTYYTTDTLAPYLEQEPHTAYMAQEEPSSWQTPYNPIASRAPATDAALASTDAAAWPEDQSTYDQNTFASAPPPPQHIYRSPTSLESTDKLDARSRRNAAAEAADAALKYGTAYHPTSDWDDSASELPYIRTSRRRGAVDA</sequence>
<protein>
    <submittedName>
        <fullName evidence="3">Uncharacterized protein</fullName>
    </submittedName>
</protein>
<keyword evidence="2" id="KW-0472">Membrane</keyword>
<evidence type="ECO:0000313" key="4">
    <source>
        <dbReference type="Proteomes" id="UP001214415"/>
    </source>
</evidence>
<reference evidence="3" key="1">
    <citation type="submission" date="2023-03" db="EMBL/GenBank/DDBJ databases">
        <title>Mating type loci evolution in Malassezia.</title>
        <authorList>
            <person name="Coelho M.A."/>
        </authorList>
    </citation>
    <scope>NUCLEOTIDE SEQUENCE</scope>
    <source>
        <strain evidence="3">CBS 12830</strain>
    </source>
</reference>
<keyword evidence="2" id="KW-1133">Transmembrane helix</keyword>
<feature type="compositionally biased region" description="Basic residues" evidence="1">
    <location>
        <begin position="225"/>
        <end position="234"/>
    </location>
</feature>
<feature type="region of interest" description="Disordered" evidence="1">
    <location>
        <begin position="44"/>
        <end position="74"/>
    </location>
</feature>
<proteinExistence type="predicted"/>
<name>A0AAF0EIU6_9BASI</name>
<feature type="region of interest" description="Disordered" evidence="1">
    <location>
        <begin position="156"/>
        <end position="234"/>
    </location>
</feature>
<keyword evidence="2" id="KW-0812">Transmembrane</keyword>
<evidence type="ECO:0000256" key="2">
    <source>
        <dbReference type="SAM" id="Phobius"/>
    </source>
</evidence>
<keyword evidence="4" id="KW-1185">Reference proteome</keyword>
<feature type="compositionally biased region" description="Polar residues" evidence="1">
    <location>
        <begin position="45"/>
        <end position="55"/>
    </location>
</feature>
<feature type="transmembrane region" description="Helical" evidence="2">
    <location>
        <begin position="15"/>
        <end position="37"/>
    </location>
</feature>
<dbReference type="Proteomes" id="UP001214415">
    <property type="component" value="Chromosome 4"/>
</dbReference>
<feature type="compositionally biased region" description="Low complexity" evidence="1">
    <location>
        <begin position="191"/>
        <end position="200"/>
    </location>
</feature>